<dbReference type="AlphaFoldDB" id="A0AAD4SLD9"/>
<reference evidence="2" key="1">
    <citation type="submission" date="2022-04" db="EMBL/GenBank/DDBJ databases">
        <title>A functionally conserved STORR gene fusion in Papaver species that diverged 16.8 million years ago.</title>
        <authorList>
            <person name="Catania T."/>
        </authorList>
    </citation>
    <scope>NUCLEOTIDE SEQUENCE</scope>
    <source>
        <strain evidence="2">S-188037</strain>
    </source>
</reference>
<feature type="non-terminal residue" evidence="2">
    <location>
        <position position="1"/>
    </location>
</feature>
<organism evidence="2 3">
    <name type="scientific">Papaver atlanticum</name>
    <dbReference type="NCBI Taxonomy" id="357466"/>
    <lineage>
        <taxon>Eukaryota</taxon>
        <taxon>Viridiplantae</taxon>
        <taxon>Streptophyta</taxon>
        <taxon>Embryophyta</taxon>
        <taxon>Tracheophyta</taxon>
        <taxon>Spermatophyta</taxon>
        <taxon>Magnoliopsida</taxon>
        <taxon>Ranunculales</taxon>
        <taxon>Papaveraceae</taxon>
        <taxon>Papaveroideae</taxon>
        <taxon>Papaver</taxon>
    </lineage>
</organism>
<proteinExistence type="predicted"/>
<comment type="caution">
    <text evidence="2">The sequence shown here is derived from an EMBL/GenBank/DDBJ whole genome shotgun (WGS) entry which is preliminary data.</text>
</comment>
<evidence type="ECO:0000313" key="3">
    <source>
        <dbReference type="Proteomes" id="UP001202328"/>
    </source>
</evidence>
<gene>
    <name evidence="2" type="ORF">MKW98_013977</name>
</gene>
<dbReference type="PANTHER" id="PTHR47165:SF4">
    <property type="entry name" value="OS03G0429900 PROTEIN"/>
    <property type="match status" value="1"/>
</dbReference>
<dbReference type="Proteomes" id="UP001202328">
    <property type="component" value="Unassembled WGS sequence"/>
</dbReference>
<dbReference type="InterPro" id="IPR013955">
    <property type="entry name" value="Rep_factor-A_C"/>
</dbReference>
<dbReference type="PANTHER" id="PTHR47165">
    <property type="entry name" value="OS03G0429900 PROTEIN"/>
    <property type="match status" value="1"/>
</dbReference>
<dbReference type="EMBL" id="JAJJMB010010315">
    <property type="protein sequence ID" value="KAI3909560.1"/>
    <property type="molecule type" value="Genomic_DNA"/>
</dbReference>
<keyword evidence="3" id="KW-1185">Reference proteome</keyword>
<dbReference type="SUPFAM" id="SSF50249">
    <property type="entry name" value="Nucleic acid-binding proteins"/>
    <property type="match status" value="2"/>
</dbReference>
<dbReference type="InterPro" id="IPR012340">
    <property type="entry name" value="NA-bd_OB-fold"/>
</dbReference>
<dbReference type="Pfam" id="PF08646">
    <property type="entry name" value="Rep_fac-A_C"/>
    <property type="match status" value="1"/>
</dbReference>
<evidence type="ECO:0000313" key="2">
    <source>
        <dbReference type="EMBL" id="KAI3909560.1"/>
    </source>
</evidence>
<sequence length="238" mass="26452">AGGQSSRIREITIENVMGSTMKIALWGSAANQVRNDPIDCDSTPWPVLVDVCSTFVKNYHGKVTLSSTNVTKVYNNVDICPYARPPLHIMVPTRKGKTTIHIFDSDNRKTISQLLTAKWDPSFQAANVIMCNATATNVMIESGWHYLACPRCSKKVLSDNGDLWCNKSKAKVDMPIARYMLRFEVEYHTGTTVFVALDSEIQNLVCLTVAELIGTSEDNAKETIMSGFSQILHKVVDF</sequence>
<protein>
    <recommendedName>
        <fullName evidence="1">Replication factor A C-terminal domain-containing protein</fullName>
    </recommendedName>
</protein>
<feature type="domain" description="Replication factor A C-terminal" evidence="1">
    <location>
        <begin position="131"/>
        <end position="228"/>
    </location>
</feature>
<accession>A0AAD4SLD9</accession>
<dbReference type="Gene3D" id="2.40.50.140">
    <property type="entry name" value="Nucleic acid-binding proteins"/>
    <property type="match status" value="2"/>
</dbReference>
<name>A0AAD4SLD9_9MAGN</name>
<evidence type="ECO:0000259" key="1">
    <source>
        <dbReference type="Pfam" id="PF08646"/>
    </source>
</evidence>